<dbReference type="NCBIfam" id="TIGR01359">
    <property type="entry name" value="UMP_CMP_kin_fam"/>
    <property type="match status" value="1"/>
</dbReference>
<dbReference type="GO" id="GO:0005737">
    <property type="term" value="C:cytoplasm"/>
    <property type="evidence" value="ECO:0007669"/>
    <property type="project" value="UniProtKB-SubCell"/>
</dbReference>
<keyword evidence="3" id="KW-0677">Repeat</keyword>
<dbReference type="GO" id="GO:0005634">
    <property type="term" value="C:nucleus"/>
    <property type="evidence" value="ECO:0007669"/>
    <property type="project" value="UniProtKB-SubCell"/>
</dbReference>
<evidence type="ECO:0000313" key="15">
    <source>
        <dbReference type="EMBL" id="RDL36689.1"/>
    </source>
</evidence>
<dbReference type="Pfam" id="PF00406">
    <property type="entry name" value="ADK"/>
    <property type="match status" value="1"/>
</dbReference>
<dbReference type="GO" id="GO:0036503">
    <property type="term" value="P:ERAD pathway"/>
    <property type="evidence" value="ECO:0007669"/>
    <property type="project" value="TreeGrafter"/>
</dbReference>
<protein>
    <recommendedName>
        <fullName evidence="11">Uridylate kinase</fullName>
        <shortName evidence="11">UK</shortName>
        <ecNumber evidence="11">2.7.4.14</ecNumber>
    </recommendedName>
    <alternativeName>
        <fullName evidence="11">ATP:UMP phosphotransferase</fullName>
    </alternativeName>
    <alternativeName>
        <fullName evidence="11">Deoxycytidylate kinase</fullName>
        <shortName evidence="11">CK</shortName>
        <shortName evidence="11">dCMP kinase</shortName>
    </alternativeName>
    <alternativeName>
        <fullName evidence="11">Uridine monophosphate kinase</fullName>
        <shortName evidence="11">UMP kinase</shortName>
        <shortName evidence="11">UMPK</shortName>
    </alternativeName>
</protein>
<dbReference type="SUPFAM" id="SSF52540">
    <property type="entry name" value="P-loop containing nucleoside triphosphate hydrolases"/>
    <property type="match status" value="1"/>
</dbReference>
<keyword evidence="1 11" id="KW-0963">Cytoplasm</keyword>
<dbReference type="FunFam" id="3.40.50.300:FF:000315">
    <property type="entry name" value="Adenylate kinase 1"/>
    <property type="match status" value="1"/>
</dbReference>
<comment type="catalytic activity">
    <reaction evidence="10 11">
        <text>UMP + ATP = UDP + ADP</text>
        <dbReference type="Rhea" id="RHEA:24400"/>
        <dbReference type="ChEBI" id="CHEBI:30616"/>
        <dbReference type="ChEBI" id="CHEBI:57865"/>
        <dbReference type="ChEBI" id="CHEBI:58223"/>
        <dbReference type="ChEBI" id="CHEBI:456216"/>
        <dbReference type="EC" id="2.7.4.14"/>
    </reaction>
</comment>
<evidence type="ECO:0000256" key="7">
    <source>
        <dbReference type="ARBA" id="ARBA00022942"/>
    </source>
</evidence>
<keyword evidence="16" id="KW-1185">Reference proteome</keyword>
<dbReference type="GO" id="GO:0033862">
    <property type="term" value="F:UMP kinase activity"/>
    <property type="evidence" value="ECO:0007669"/>
    <property type="project" value="RHEA"/>
</dbReference>
<feature type="domain" description="Proteasome component Ecm29 N-terminal" evidence="13">
    <location>
        <begin position="13"/>
        <end position="513"/>
    </location>
</feature>
<dbReference type="Pfam" id="PF13001">
    <property type="entry name" value="ECM29_N"/>
    <property type="match status" value="1"/>
</dbReference>
<dbReference type="InterPro" id="IPR027417">
    <property type="entry name" value="P-loop_NTPase"/>
</dbReference>
<organism evidence="15 16">
    <name type="scientific">Venustampulla echinocandica</name>
    <dbReference type="NCBI Taxonomy" id="2656787"/>
    <lineage>
        <taxon>Eukaryota</taxon>
        <taxon>Fungi</taxon>
        <taxon>Dikarya</taxon>
        <taxon>Ascomycota</taxon>
        <taxon>Pezizomycotina</taxon>
        <taxon>Leotiomycetes</taxon>
        <taxon>Helotiales</taxon>
        <taxon>Pleuroascaceae</taxon>
        <taxon>Venustampulla</taxon>
    </lineage>
</organism>
<dbReference type="Gene3D" id="1.25.10.10">
    <property type="entry name" value="Leucine-rich Repeat Variant"/>
    <property type="match status" value="2"/>
</dbReference>
<name>A0A370TMD7_9HELO</name>
<evidence type="ECO:0000256" key="1">
    <source>
        <dbReference type="ARBA" id="ARBA00022490"/>
    </source>
</evidence>
<dbReference type="Pfam" id="PF24492">
    <property type="entry name" value="HEAT_ECM29"/>
    <property type="match status" value="1"/>
</dbReference>
<feature type="binding site" evidence="11">
    <location>
        <position position="2139"/>
    </location>
    <ligand>
        <name>ATP</name>
        <dbReference type="ChEBI" id="CHEBI:30616"/>
    </ligand>
</feature>
<keyword evidence="2 11" id="KW-0808">Transferase</keyword>
<evidence type="ECO:0000259" key="13">
    <source>
        <dbReference type="Pfam" id="PF13001"/>
    </source>
</evidence>
<evidence type="ECO:0000256" key="3">
    <source>
        <dbReference type="ARBA" id="ARBA00022737"/>
    </source>
</evidence>
<feature type="binding site" evidence="11">
    <location>
        <position position="2094"/>
    </location>
    <ligand>
        <name>ATP</name>
        <dbReference type="ChEBI" id="CHEBI:30616"/>
    </ligand>
</feature>
<feature type="compositionally biased region" description="Polar residues" evidence="12">
    <location>
        <begin position="1889"/>
        <end position="1903"/>
    </location>
</feature>
<evidence type="ECO:0000313" key="16">
    <source>
        <dbReference type="Proteomes" id="UP000254866"/>
    </source>
</evidence>
<dbReference type="GO" id="GO:0005524">
    <property type="term" value="F:ATP binding"/>
    <property type="evidence" value="ECO:0007669"/>
    <property type="project" value="UniProtKB-KW"/>
</dbReference>
<comment type="cofactor">
    <cofactor evidence="11">
        <name>Mg(2+)</name>
        <dbReference type="ChEBI" id="CHEBI:18420"/>
    </cofactor>
    <text evidence="11">Binds 1 Mg(2+) ion per monomer.</text>
</comment>
<dbReference type="RefSeq" id="XP_031869345.1">
    <property type="nucleotide sequence ID" value="XM_032014664.1"/>
</dbReference>
<dbReference type="PANTHER" id="PTHR23346">
    <property type="entry name" value="TRANSLATIONAL ACTIVATOR GCN1-RELATED"/>
    <property type="match status" value="1"/>
</dbReference>
<evidence type="ECO:0000256" key="8">
    <source>
        <dbReference type="ARBA" id="ARBA00022975"/>
    </source>
</evidence>
<dbReference type="InterPro" id="IPR011989">
    <property type="entry name" value="ARM-like"/>
</dbReference>
<evidence type="ECO:0000256" key="12">
    <source>
        <dbReference type="SAM" id="MobiDB-lite"/>
    </source>
</evidence>
<dbReference type="InterPro" id="IPR016024">
    <property type="entry name" value="ARM-type_fold"/>
</dbReference>
<proteinExistence type="inferred from homology"/>
<keyword evidence="7" id="KW-0647">Proteasome</keyword>
<feature type="region of interest" description="LID" evidence="11">
    <location>
        <begin position="2093"/>
        <end position="2103"/>
    </location>
</feature>
<dbReference type="InterPro" id="IPR024372">
    <property type="entry name" value="Ecm29_N"/>
</dbReference>
<keyword evidence="8 11" id="KW-0665">Pyrimidine biosynthesis</keyword>
<dbReference type="Gene3D" id="3.40.50.300">
    <property type="entry name" value="P-loop containing nucleotide triphosphate hydrolases"/>
    <property type="match status" value="1"/>
</dbReference>
<reference evidence="15 16" key="1">
    <citation type="journal article" date="2018" name="IMA Fungus">
        <title>IMA Genome-F 9: Draft genome sequence of Annulohypoxylon stygium, Aspergillus mulundensis, Berkeleyomyces basicola (syn. Thielaviopsis basicola), Ceratocystis smalleyi, two Cercospora beticola strains, Coleophoma cylindrospora, Fusarium fracticaudum, Phialophora cf. hyalina, and Morchella septimelata.</title>
        <authorList>
            <person name="Wingfield B.D."/>
            <person name="Bills G.F."/>
            <person name="Dong Y."/>
            <person name="Huang W."/>
            <person name="Nel W.J."/>
            <person name="Swalarsk-Parry B.S."/>
            <person name="Vaghefi N."/>
            <person name="Wilken P.M."/>
            <person name="An Z."/>
            <person name="de Beer Z.W."/>
            <person name="De Vos L."/>
            <person name="Chen L."/>
            <person name="Duong T.A."/>
            <person name="Gao Y."/>
            <person name="Hammerbacher A."/>
            <person name="Kikkert J.R."/>
            <person name="Li Y."/>
            <person name="Li H."/>
            <person name="Li K."/>
            <person name="Li Q."/>
            <person name="Liu X."/>
            <person name="Ma X."/>
            <person name="Naidoo K."/>
            <person name="Pethybridge S.J."/>
            <person name="Sun J."/>
            <person name="Steenkamp E.T."/>
            <person name="van der Nest M.A."/>
            <person name="van Wyk S."/>
            <person name="Wingfield M.J."/>
            <person name="Xiong C."/>
            <person name="Yue Q."/>
            <person name="Zhang X."/>
        </authorList>
    </citation>
    <scope>NUCLEOTIDE SEQUENCE [LARGE SCALE GENOMIC DNA]</scope>
    <source>
        <strain evidence="15 16">BP 5553</strain>
    </source>
</reference>
<keyword evidence="6 11" id="KW-0067">ATP-binding</keyword>
<feature type="binding site" evidence="11">
    <location>
        <position position="2001"/>
    </location>
    <ligand>
        <name>a ribonucleoside 5'-phosphate</name>
        <dbReference type="ChEBI" id="CHEBI:58043"/>
    </ligand>
</feature>
<keyword evidence="5 11" id="KW-0418">Kinase</keyword>
<dbReference type="EMBL" id="NPIC01000004">
    <property type="protein sequence ID" value="RDL36689.1"/>
    <property type="molecule type" value="Genomic_DNA"/>
</dbReference>
<dbReference type="SUPFAM" id="SSF48371">
    <property type="entry name" value="ARM repeat"/>
    <property type="match status" value="2"/>
</dbReference>
<dbReference type="GO" id="GO:0000502">
    <property type="term" value="C:proteasome complex"/>
    <property type="evidence" value="ECO:0007669"/>
    <property type="project" value="UniProtKB-KW"/>
</dbReference>
<evidence type="ECO:0000256" key="4">
    <source>
        <dbReference type="ARBA" id="ARBA00022741"/>
    </source>
</evidence>
<feature type="binding site" evidence="11">
    <location>
        <position position="2063"/>
    </location>
    <ligand>
        <name>a ribonucleoside 5'-phosphate</name>
        <dbReference type="ChEBI" id="CHEBI:58043"/>
    </ligand>
</feature>
<keyword evidence="4 11" id="KW-0547">Nucleotide-binding</keyword>
<evidence type="ECO:0000259" key="14">
    <source>
        <dbReference type="Pfam" id="PF24492"/>
    </source>
</evidence>
<evidence type="ECO:0000256" key="2">
    <source>
        <dbReference type="ARBA" id="ARBA00022679"/>
    </source>
</evidence>
<dbReference type="InterPro" id="IPR006266">
    <property type="entry name" value="UMP_CMP_kinase"/>
</dbReference>
<evidence type="ECO:0000256" key="5">
    <source>
        <dbReference type="ARBA" id="ARBA00022777"/>
    </source>
</evidence>
<accession>A0A370TMD7</accession>
<dbReference type="EC" id="2.7.4.14" evidence="11"/>
<evidence type="ECO:0000256" key="10">
    <source>
        <dbReference type="ARBA" id="ARBA00048116"/>
    </source>
</evidence>
<feature type="region of interest" description="NMPbind" evidence="11">
    <location>
        <begin position="1995"/>
        <end position="2025"/>
    </location>
</feature>
<dbReference type="PANTHER" id="PTHR23346:SF19">
    <property type="entry name" value="PROTEASOME ADAPTER AND SCAFFOLD PROTEIN ECM29"/>
    <property type="match status" value="1"/>
</dbReference>
<feature type="binding site" evidence="11">
    <location>
        <begin position="2023"/>
        <end position="2025"/>
    </location>
    <ligand>
        <name>a ribonucleoside 5'-phosphate</name>
        <dbReference type="ChEBI" id="CHEBI:58043"/>
    </ligand>
</feature>
<dbReference type="GeneID" id="43598890"/>
<dbReference type="HAMAP" id="MF_00235">
    <property type="entry name" value="Adenylate_kinase_Adk"/>
    <property type="match status" value="1"/>
</dbReference>
<feature type="region of interest" description="Disordered" evidence="12">
    <location>
        <begin position="1886"/>
        <end position="1925"/>
    </location>
</feature>
<dbReference type="STRING" id="2656787.A0A370TMD7"/>
<dbReference type="OrthoDB" id="16066at2759"/>
<feature type="domain" description="Proteasome adapter and scaffold protein ECM29 HEAT-repeat" evidence="14">
    <location>
        <begin position="1282"/>
        <end position="1443"/>
    </location>
</feature>
<comment type="domain">
    <text evidence="11">Consists of three domains, a large central CORE domain and two small peripheral domains, NMPbind and LID, which undergo movements during catalysis. The LID domain closes over the site of phosphoryl transfer upon ATP binding. Assembling and dissambling the active center during each catalytic cycle provides an effective means to prevent ATP hydrolysis.</text>
</comment>
<dbReference type="HAMAP" id="MF_03172">
    <property type="entry name" value="Adenylate_kinase_UMP_CMP_kin"/>
    <property type="match status" value="1"/>
</dbReference>
<dbReference type="GO" id="GO:0006207">
    <property type="term" value="P:'de novo' pyrimidine nucleobase biosynthetic process"/>
    <property type="evidence" value="ECO:0007669"/>
    <property type="project" value="InterPro"/>
</dbReference>
<dbReference type="InterPro" id="IPR000850">
    <property type="entry name" value="Adenylat/UMP-CMP_kin"/>
</dbReference>
<sequence>MASSTEARELELVGKVEMRIALAKDDKLESMLKIYLSPLLLKLASDYAAVRNKVISTCQHIKIRLAGNPEIVLPVAALLKQYKENPESSMIRHFDLMFIQQSVGKLSSTEQMNLLPTILHGLAKDSGKPTCATLFNLFLRLLPRLKLPLRGSKEDSELRKQLGLDEHVEDARFVATWFGKLMLLTVVRSTASGVTCPGLTVPEYEFLTLNGKQETWDPTSDEGLNLAQSKIGVLGFLASGAFTDDERFLPALFASGDTNSRISGAGDDILKRSAISLEDSEKIRNLLQIYFTLKPALQTRLLVLLSKSAISTTFPQQIVKLVQQAIQPDDNTNLPAKGLETVKFRNALFNYMNWVSRVGSAKDLEQVAPPLVDLLRSYIEDQGWPVPHDRSSDAASLRALAYETLGSLAKTTPSIALKQDLSLVRWLFRSLTEEGSSETIFVSIEGALSSLLNIFAPPLDSELKRELRLLLLKYMTLVEGDGVVRSARFSTVRWANRCLDYSDIVGRWIDILALGGRTDERSDVIEEGKKGLDPYWYRLLNLSVTSDCPLPDWSEMVKVFFTGQSILESSTVANSMKSGMEIDGVSVFGNFSGTKINAFSSAVGYCRQMLLMAALEVSEISFDVDADWERQLDVLFRSDKQARKLTKAYIKTIDRDALHIYLTAALEGMLRKDGNGLEGCGKCFVEIASIAPSETIGRLAGRAIELLSSIKSNNIATREIASRAFGILASHPETTTDSIHKLVESLSADIKPWATAVGAESNKVHGSILAIGYLLSRASYYGRLNTISDDTVQEVINLLFEILAGAKDTTTKEAVLNAIGQLSASSVITVARIESSPSEPTTIIDLLAAEAKKGNEKAISTLGRLSLVFDEDPESGPLSSILSTLYGLYELKQAEIHFSIGEALSCAGACWDSDVLLLSLDVDASYEGRKKRPSTAESLLAKLLQDCKTTKPSLKKASGIWLFCLIQYSGHLDEVQSRLRECQAAFMGLLSARDELVQETASRGLSLVYEQGDATLREKLVNDLVSSFTGSSTQLKVDEETELFEPGALPTGEGKSVTSYKDIISLANEVGDQSLVYKFMSLAANAATWSTRAAFGRFGLSNILSESEIDPKLYPKLYRYRFDPNPNVQRSMNGIWSALVKDSSATIDLYFDDILADLLTSILGKEWRTRQASCAAIADLVQGREFDKYEKHLHNIWQVAFKVLDDIKLSVREAALSLSMALTGIIVRQLEAGTSSKSAQAMLKEVMPFLLSEQGMQSSAKEVRVFATLTVLKLVKSGGKALTAFVPNLVEELIGLLSTLEGEGVDYIYLRAAHYNLTEEKIDNARSTAVSHSPIMEAIERCLDILDEPTMKEVVPRLENAIKTSIGMPSKIGCSGILVSLATRHTFVFRSHADTFLKLIEKAVLDRNNAVSAGYARSAGYLARLASDDALSRLADYSRKLYFEGEDETRRQVAADIIYAVSKFATDRFNAWASSFLPFVFFAKHDFDEHVKEQFEKTWTENVGGSRAVLLYSKEINGLAVERLESPRWTIKHTAALTIADVVTSSGSEISSVNATGIWPALEKALALKTFDGKEIVLEAFVKLTKAAKPFWEKDPSIAAQMKKIAIREAKRNNETYRPHAFSSLGGYSELRIDIDMFDDISNVVTPILEDVISEDKMDTSDDNKPGKTEDMLVTNGISALFRGVNTKHPDHSPLSHLPDLLEISKKVFASTKVTNATKMALYERAKALFEGLRQREQVQSTSSYDLAVGFFALLDVPSGSGSESMRIKRGEAAEMIVQALDRGVFGTATEEREACKEKMRKMAQEGRISERSPGVQAVLDRVIKCLRGGPFRNYAILTSQAPELFSFVLPPQHLPHLNRPLTHNGVSPPKAVLAALPLPAMDAITKDPQLNNMPQPSSSPRATQLRDRRKRPQSASGPEPVQDMAFYRHHARGNRSVYIDGEESANSQIAAPKKDTPTFSPSDVTVLFVLGGPGAGKGTQCANLVRDYHFTHLSAGDLLRAEQNREGSEFGDLIKEYIRDGKIVPMEVTVQLLENAMTEVVRADKEGKGKFLVDGFPRQMDQALKFEESVVPARYVLFFDCPEKVMEARLLERGKTSGRADDNAESIKKRFKTFVDTSMPVVDYFEKQGRLLKVSASNSPKDVYKDTVGKLEGALGKNF</sequence>
<comment type="similarity">
    <text evidence="11">Belongs to the adenylate kinase family. UMP-CMP kinase subfamily.</text>
</comment>
<dbReference type="PRINTS" id="PR00094">
    <property type="entry name" value="ADENYLTKNASE"/>
</dbReference>
<dbReference type="PROSITE" id="PS00113">
    <property type="entry name" value="ADENYLATE_KINASE"/>
    <property type="match status" value="1"/>
</dbReference>
<comment type="caution">
    <text evidence="15">The sequence shown here is derived from an EMBL/GenBank/DDBJ whole genome shotgun (WGS) entry which is preliminary data.</text>
</comment>
<dbReference type="Proteomes" id="UP000254866">
    <property type="component" value="Unassembled WGS sequence"/>
</dbReference>
<evidence type="ECO:0000256" key="11">
    <source>
        <dbReference type="HAMAP-Rule" id="MF_03172"/>
    </source>
</evidence>
<dbReference type="GO" id="GO:0060090">
    <property type="term" value="F:molecular adaptor activity"/>
    <property type="evidence" value="ECO:0007669"/>
    <property type="project" value="InterPro"/>
</dbReference>
<dbReference type="GO" id="GO:0043248">
    <property type="term" value="P:proteasome assembly"/>
    <property type="evidence" value="ECO:0007669"/>
    <property type="project" value="InterPro"/>
</dbReference>
<dbReference type="Pfam" id="PF23731">
    <property type="entry name" value="ARM_ECM29_C"/>
    <property type="match status" value="1"/>
</dbReference>
<evidence type="ECO:0000256" key="6">
    <source>
        <dbReference type="ARBA" id="ARBA00022840"/>
    </source>
</evidence>
<feature type="binding site" evidence="11">
    <location>
        <position position="2100"/>
    </location>
    <ligand>
        <name>a ribonucleoside 5'-phosphate</name>
        <dbReference type="ChEBI" id="CHEBI:58043"/>
    </ligand>
</feature>
<comment type="function">
    <text evidence="11">Catalyzes the phosphorylation of pyrimidine nucleoside monophosphates at the expense of ATP. Plays an important role in de novo pyrimidine nucleotide biosynthesis. Has preference for UMP and dUMP as phosphate acceptors, but can also use CMP, dCMP and AMP.</text>
</comment>
<dbReference type="GO" id="GO:0006221">
    <property type="term" value="P:pyrimidine nucleotide biosynthetic process"/>
    <property type="evidence" value="ECO:0007669"/>
    <property type="project" value="UniProtKB-UniRule"/>
</dbReference>
<gene>
    <name evidence="15" type="ORF">BP5553_06041</name>
</gene>
<comment type="subunit">
    <text evidence="11">Monomer.</text>
</comment>
<keyword evidence="9 11" id="KW-0539">Nucleus</keyword>
<dbReference type="InterPro" id="IPR033690">
    <property type="entry name" value="Adenylat_kinase_CS"/>
</dbReference>
<feature type="binding site" evidence="11">
    <location>
        <position position="2111"/>
    </location>
    <ligand>
        <name>a ribonucleoside 5'-phosphate</name>
        <dbReference type="ChEBI" id="CHEBI:58043"/>
    </ligand>
</feature>
<feature type="binding site" evidence="11">
    <location>
        <begin position="2056"/>
        <end position="2059"/>
    </location>
    <ligand>
        <name>a ribonucleoside 5'-phosphate</name>
        <dbReference type="ChEBI" id="CHEBI:58043"/>
    </ligand>
</feature>
<comment type="subcellular location">
    <subcellularLocation>
        <location evidence="11">Cytoplasm</location>
    </subcellularLocation>
    <subcellularLocation>
        <location evidence="11">Nucleus</location>
    </subcellularLocation>
    <text evidence="11">Predominantly cytoplasmic.</text>
</comment>
<feature type="binding site" evidence="11">
    <location>
        <begin position="1975"/>
        <end position="1980"/>
    </location>
    <ligand>
        <name>ATP</name>
        <dbReference type="ChEBI" id="CHEBI:30616"/>
    </ligand>
</feature>
<evidence type="ECO:0000256" key="9">
    <source>
        <dbReference type="ARBA" id="ARBA00023242"/>
    </source>
</evidence>
<dbReference type="InterPro" id="IPR055443">
    <property type="entry name" value="HEAT_ECM29"/>
</dbReference>
<dbReference type="CDD" id="cd01428">
    <property type="entry name" value="ADK"/>
    <property type="match status" value="1"/>
</dbReference>